<dbReference type="PRINTS" id="PR00380">
    <property type="entry name" value="KINESINHEAVY"/>
</dbReference>
<dbReference type="Proteomes" id="UP001295684">
    <property type="component" value="Unassembled WGS sequence"/>
</dbReference>
<feature type="compositionally biased region" description="Polar residues" evidence="9">
    <location>
        <begin position="496"/>
        <end position="512"/>
    </location>
</feature>
<dbReference type="CDD" id="cd00106">
    <property type="entry name" value="KISc"/>
    <property type="match status" value="1"/>
</dbReference>
<protein>
    <recommendedName>
        <fullName evidence="7">Kinesin-like protein</fullName>
    </recommendedName>
</protein>
<dbReference type="SMART" id="SM00129">
    <property type="entry name" value="KISc"/>
    <property type="match status" value="1"/>
</dbReference>
<name>A0AAD2D267_EUPCR</name>
<keyword evidence="2" id="KW-0963">Cytoplasm</keyword>
<dbReference type="GO" id="GO:0008017">
    <property type="term" value="F:microtubule binding"/>
    <property type="evidence" value="ECO:0007669"/>
    <property type="project" value="InterPro"/>
</dbReference>
<dbReference type="GO" id="GO:0005737">
    <property type="term" value="C:cytoplasm"/>
    <property type="evidence" value="ECO:0007669"/>
    <property type="project" value="UniProtKB-SubCell"/>
</dbReference>
<evidence type="ECO:0000256" key="8">
    <source>
        <dbReference type="SAM" id="Coils"/>
    </source>
</evidence>
<dbReference type="InterPro" id="IPR036961">
    <property type="entry name" value="Kinesin_motor_dom_sf"/>
</dbReference>
<gene>
    <name evidence="11" type="ORF">ECRASSUSDP1_LOCUS19564</name>
</gene>
<dbReference type="PANTHER" id="PTHR47969:SF15">
    <property type="entry name" value="CHROMOSOME-ASSOCIATED KINESIN KIF4A-RELATED"/>
    <property type="match status" value="1"/>
</dbReference>
<comment type="caution">
    <text evidence="11">The sequence shown here is derived from an EMBL/GenBank/DDBJ whole genome shotgun (WGS) entry which is preliminary data.</text>
</comment>
<dbReference type="GO" id="GO:0051231">
    <property type="term" value="P:spindle elongation"/>
    <property type="evidence" value="ECO:0007669"/>
    <property type="project" value="TreeGrafter"/>
</dbReference>
<evidence type="ECO:0000313" key="12">
    <source>
        <dbReference type="Proteomes" id="UP001295684"/>
    </source>
</evidence>
<evidence type="ECO:0000256" key="2">
    <source>
        <dbReference type="ARBA" id="ARBA00022490"/>
    </source>
</evidence>
<evidence type="ECO:0000256" key="5">
    <source>
        <dbReference type="ARBA" id="ARBA00023054"/>
    </source>
</evidence>
<dbReference type="GO" id="GO:0003777">
    <property type="term" value="F:microtubule motor activity"/>
    <property type="evidence" value="ECO:0007669"/>
    <property type="project" value="InterPro"/>
</dbReference>
<evidence type="ECO:0000256" key="4">
    <source>
        <dbReference type="ARBA" id="ARBA00022840"/>
    </source>
</evidence>
<dbReference type="InterPro" id="IPR001752">
    <property type="entry name" value="Kinesin_motor_dom"/>
</dbReference>
<evidence type="ECO:0000256" key="9">
    <source>
        <dbReference type="SAM" id="MobiDB-lite"/>
    </source>
</evidence>
<dbReference type="GO" id="GO:0005524">
    <property type="term" value="F:ATP binding"/>
    <property type="evidence" value="ECO:0007669"/>
    <property type="project" value="UniProtKB-UniRule"/>
</dbReference>
<dbReference type="GO" id="GO:0007018">
    <property type="term" value="P:microtubule-based movement"/>
    <property type="evidence" value="ECO:0007669"/>
    <property type="project" value="InterPro"/>
</dbReference>
<reference evidence="11" key="1">
    <citation type="submission" date="2023-07" db="EMBL/GenBank/DDBJ databases">
        <authorList>
            <consortium name="AG Swart"/>
            <person name="Singh M."/>
            <person name="Singh A."/>
            <person name="Seah K."/>
            <person name="Emmerich C."/>
        </authorList>
    </citation>
    <scope>NUCLEOTIDE SEQUENCE</scope>
    <source>
        <strain evidence="11">DP1</strain>
    </source>
</reference>
<dbReference type="InterPro" id="IPR019821">
    <property type="entry name" value="Kinesin_motor_CS"/>
</dbReference>
<organism evidence="11 12">
    <name type="scientific">Euplotes crassus</name>
    <dbReference type="NCBI Taxonomy" id="5936"/>
    <lineage>
        <taxon>Eukaryota</taxon>
        <taxon>Sar</taxon>
        <taxon>Alveolata</taxon>
        <taxon>Ciliophora</taxon>
        <taxon>Intramacronucleata</taxon>
        <taxon>Spirotrichea</taxon>
        <taxon>Hypotrichia</taxon>
        <taxon>Euplotida</taxon>
        <taxon>Euplotidae</taxon>
        <taxon>Moneuplotes</taxon>
    </lineage>
</organism>
<dbReference type="InterPro" id="IPR027640">
    <property type="entry name" value="Kinesin-like_fam"/>
</dbReference>
<dbReference type="GO" id="GO:0005874">
    <property type="term" value="C:microtubule"/>
    <property type="evidence" value="ECO:0007669"/>
    <property type="project" value="UniProtKB-KW"/>
</dbReference>
<evidence type="ECO:0000256" key="6">
    <source>
        <dbReference type="PROSITE-ProRule" id="PRU00283"/>
    </source>
</evidence>
<keyword evidence="5 8" id="KW-0175">Coiled coil</keyword>
<feature type="coiled-coil region" evidence="8">
    <location>
        <begin position="789"/>
        <end position="834"/>
    </location>
</feature>
<accession>A0AAD2D267</accession>
<evidence type="ECO:0000256" key="7">
    <source>
        <dbReference type="RuleBase" id="RU000394"/>
    </source>
</evidence>
<evidence type="ECO:0000256" key="1">
    <source>
        <dbReference type="ARBA" id="ARBA00004496"/>
    </source>
</evidence>
<sequence length="844" mass="97840">MVFDEAKSQEEVYKFCKEPILQVPAGYNCTIFCYGQTGSGKTYTMFGPNWSSETSSFVGRKRHFRMHSDGFAKSMESYKGIIPRAITDLFKQANEVYHTEGIEYSIYCSFIQIYNEKLFDLLQDKDNTRSLNIREDKHDGIFVEGLTEYQVKTIQDCYTLLKRGERNRVTRQTKANIKSSRSHTIFQLLLESNRMDVNGKLRKSKLNLCDLAGSEKIQTEEKLGEQHMEEHKSINLSLSTLGKVVASLAKNGSHKNVPYRESKLTRILRDCFGGNQSLKKGQVSALSSSIILIATLSPMLYHIDETISTLKFADSSKRVLVKKSLNEINGKEDAVVQKLRREVQYLKDILQFNRSGYKGNTAESYHKMIYLDKIAPLEKELLSLKEQNYKLREIAQKADYVKKLEAENNQLRQEIQQFRNTQKTDGFIAWQHQEKDKLDERSDAMNHTEFDNGDVKKNIFITEQDPHQENQDIDLDEIYKLPIENEAIEEGPSYELKSSFSNKPSLNKQSSLGKKPSGVHVMSPFVMTPLHNQKNLPVNINIRSASIGTVEEKLPEERSQVKVSQLPQAFNSWSLKGKLVNDGRCPKCTLKIPCAHYKTQEEVHSDPSNFPKKQNSLFSVINKVSERKDMISRETTKDYSSVQKYIESDRSKDVKFFSKRQLDISTNHEELDPALQNQSDEENKSIFTQNILNTSDDPLQKMIKRKMRGEKQSENGIYALKSPLSNLVEYNSQQITPATVTDYRRTSYGQRLSKDDDNNPVRMRIRGKSNNIEFREGNLNQTMYEQHRRINLKRQRQEDRSKLKKLQKIERYREERLLQEISALEEEKRILSQEHKKEVIKERK</sequence>
<keyword evidence="6 7" id="KW-0505">Motor protein</keyword>
<evidence type="ECO:0000259" key="10">
    <source>
        <dbReference type="PROSITE" id="PS50067"/>
    </source>
</evidence>
<dbReference type="SUPFAM" id="SSF52540">
    <property type="entry name" value="P-loop containing nucleoside triphosphate hydrolases"/>
    <property type="match status" value="1"/>
</dbReference>
<dbReference type="AlphaFoldDB" id="A0AAD2D267"/>
<dbReference type="PROSITE" id="PS50067">
    <property type="entry name" value="KINESIN_MOTOR_2"/>
    <property type="match status" value="1"/>
</dbReference>
<dbReference type="EMBL" id="CAMPGE010019867">
    <property type="protein sequence ID" value="CAI2378169.1"/>
    <property type="molecule type" value="Genomic_DNA"/>
</dbReference>
<dbReference type="Pfam" id="PF00225">
    <property type="entry name" value="Kinesin"/>
    <property type="match status" value="1"/>
</dbReference>
<keyword evidence="4 6" id="KW-0067">ATP-binding</keyword>
<dbReference type="PROSITE" id="PS00411">
    <property type="entry name" value="KINESIN_MOTOR_1"/>
    <property type="match status" value="1"/>
</dbReference>
<feature type="coiled-coil region" evidence="8">
    <location>
        <begin position="394"/>
        <end position="424"/>
    </location>
</feature>
<keyword evidence="12" id="KW-1185">Reference proteome</keyword>
<keyword evidence="3 6" id="KW-0547">Nucleotide-binding</keyword>
<comment type="subcellular location">
    <subcellularLocation>
        <location evidence="1">Cytoplasm</location>
    </subcellularLocation>
</comment>
<dbReference type="PANTHER" id="PTHR47969">
    <property type="entry name" value="CHROMOSOME-ASSOCIATED KINESIN KIF4A-RELATED"/>
    <property type="match status" value="1"/>
</dbReference>
<feature type="region of interest" description="Disordered" evidence="9">
    <location>
        <begin position="492"/>
        <end position="515"/>
    </location>
</feature>
<dbReference type="Gene3D" id="3.40.850.10">
    <property type="entry name" value="Kinesin motor domain"/>
    <property type="match status" value="1"/>
</dbReference>
<feature type="binding site" evidence="6">
    <location>
        <begin position="35"/>
        <end position="42"/>
    </location>
    <ligand>
        <name>ATP</name>
        <dbReference type="ChEBI" id="CHEBI:30616"/>
    </ligand>
</feature>
<dbReference type="GO" id="GO:0005875">
    <property type="term" value="C:microtubule associated complex"/>
    <property type="evidence" value="ECO:0007669"/>
    <property type="project" value="TreeGrafter"/>
</dbReference>
<comment type="similarity">
    <text evidence="6 7">Belongs to the TRAFAC class myosin-kinesin ATPase superfamily. Kinesin family.</text>
</comment>
<keyword evidence="7" id="KW-0493">Microtubule</keyword>
<evidence type="ECO:0000256" key="3">
    <source>
        <dbReference type="ARBA" id="ARBA00022741"/>
    </source>
</evidence>
<evidence type="ECO:0000313" key="11">
    <source>
        <dbReference type="EMBL" id="CAI2378169.1"/>
    </source>
</evidence>
<feature type="domain" description="Kinesin motor" evidence="10">
    <location>
        <begin position="1"/>
        <end position="319"/>
    </location>
</feature>
<dbReference type="InterPro" id="IPR027417">
    <property type="entry name" value="P-loop_NTPase"/>
</dbReference>
<proteinExistence type="inferred from homology"/>
<dbReference type="GO" id="GO:0007052">
    <property type="term" value="P:mitotic spindle organization"/>
    <property type="evidence" value="ECO:0007669"/>
    <property type="project" value="TreeGrafter"/>
</dbReference>